<dbReference type="GO" id="GO:0008270">
    <property type="term" value="F:zinc ion binding"/>
    <property type="evidence" value="ECO:0007669"/>
    <property type="project" value="UniProtKB-KW"/>
</dbReference>
<dbReference type="EMBL" id="JARJCM010000078">
    <property type="protein sequence ID" value="KAJ7031908.1"/>
    <property type="molecule type" value="Genomic_DNA"/>
</dbReference>
<keyword evidence="1" id="KW-0479">Metal-binding</keyword>
<evidence type="ECO:0000259" key="5">
    <source>
        <dbReference type="PROSITE" id="PS50865"/>
    </source>
</evidence>
<dbReference type="Proteomes" id="UP001218188">
    <property type="component" value="Unassembled WGS sequence"/>
</dbReference>
<keyword evidence="3" id="KW-0862">Zinc</keyword>
<dbReference type="SUPFAM" id="SSF144232">
    <property type="entry name" value="HIT/MYND zinc finger-like"/>
    <property type="match status" value="1"/>
</dbReference>
<proteinExistence type="predicted"/>
<accession>A0AAD6SSV3</accession>
<evidence type="ECO:0000256" key="3">
    <source>
        <dbReference type="ARBA" id="ARBA00022833"/>
    </source>
</evidence>
<dbReference type="AlphaFoldDB" id="A0AAD6SSV3"/>
<dbReference type="InterPro" id="IPR002893">
    <property type="entry name" value="Znf_MYND"/>
</dbReference>
<evidence type="ECO:0000313" key="7">
    <source>
        <dbReference type="Proteomes" id="UP001218188"/>
    </source>
</evidence>
<feature type="domain" description="MYND-type" evidence="5">
    <location>
        <begin position="236"/>
        <end position="273"/>
    </location>
</feature>
<organism evidence="6 7">
    <name type="scientific">Mycena alexandri</name>
    <dbReference type="NCBI Taxonomy" id="1745969"/>
    <lineage>
        <taxon>Eukaryota</taxon>
        <taxon>Fungi</taxon>
        <taxon>Dikarya</taxon>
        <taxon>Basidiomycota</taxon>
        <taxon>Agaricomycotina</taxon>
        <taxon>Agaricomycetes</taxon>
        <taxon>Agaricomycetidae</taxon>
        <taxon>Agaricales</taxon>
        <taxon>Marasmiineae</taxon>
        <taxon>Mycenaceae</taxon>
        <taxon>Mycena</taxon>
    </lineage>
</organism>
<sequence>MPATHHPVATHLAQRLCLTGSSTLLGPTDAPRFAEEMIKTYRKTREDGSDEIVTASFSARFLPALVEAYKSVPDVITPYATMLRMLLDSGYFAKLMRGALGRDLYRIHGERIAGLDFAVDVKNVEGMESSLAMLVFLMVYSDHYHRNVEPLGEATKNKLIAVLAAIQDIYKGELMKIHVPPGNMPDLRARRKIEAVFTDARDGELFLREQLTSDKMLGAVGQMMPWVTCGGYGTGCWRKGKQKGRLGCGRCETQTYCSKEHQKADWPQHKHSCFETVY</sequence>
<evidence type="ECO:0000313" key="6">
    <source>
        <dbReference type="EMBL" id="KAJ7031908.1"/>
    </source>
</evidence>
<dbReference type="PROSITE" id="PS50865">
    <property type="entry name" value="ZF_MYND_2"/>
    <property type="match status" value="1"/>
</dbReference>
<evidence type="ECO:0000256" key="1">
    <source>
        <dbReference type="ARBA" id="ARBA00022723"/>
    </source>
</evidence>
<dbReference type="Gene3D" id="6.10.140.2220">
    <property type="match status" value="1"/>
</dbReference>
<keyword evidence="2 4" id="KW-0863">Zinc-finger</keyword>
<reference evidence="6" key="1">
    <citation type="submission" date="2023-03" db="EMBL/GenBank/DDBJ databases">
        <title>Massive genome expansion in bonnet fungi (Mycena s.s.) driven by repeated elements and novel gene families across ecological guilds.</title>
        <authorList>
            <consortium name="Lawrence Berkeley National Laboratory"/>
            <person name="Harder C.B."/>
            <person name="Miyauchi S."/>
            <person name="Viragh M."/>
            <person name="Kuo A."/>
            <person name="Thoen E."/>
            <person name="Andreopoulos B."/>
            <person name="Lu D."/>
            <person name="Skrede I."/>
            <person name="Drula E."/>
            <person name="Henrissat B."/>
            <person name="Morin E."/>
            <person name="Kohler A."/>
            <person name="Barry K."/>
            <person name="LaButti K."/>
            <person name="Morin E."/>
            <person name="Salamov A."/>
            <person name="Lipzen A."/>
            <person name="Mereny Z."/>
            <person name="Hegedus B."/>
            <person name="Baldrian P."/>
            <person name="Stursova M."/>
            <person name="Weitz H."/>
            <person name="Taylor A."/>
            <person name="Grigoriev I.V."/>
            <person name="Nagy L.G."/>
            <person name="Martin F."/>
            <person name="Kauserud H."/>
        </authorList>
    </citation>
    <scope>NUCLEOTIDE SEQUENCE</scope>
    <source>
        <strain evidence="6">CBHHK200</strain>
    </source>
</reference>
<comment type="caution">
    <text evidence="6">The sequence shown here is derived from an EMBL/GenBank/DDBJ whole genome shotgun (WGS) entry which is preliminary data.</text>
</comment>
<evidence type="ECO:0000256" key="2">
    <source>
        <dbReference type="ARBA" id="ARBA00022771"/>
    </source>
</evidence>
<evidence type="ECO:0000256" key="4">
    <source>
        <dbReference type="PROSITE-ProRule" id="PRU00134"/>
    </source>
</evidence>
<protein>
    <recommendedName>
        <fullName evidence="5">MYND-type domain-containing protein</fullName>
    </recommendedName>
</protein>
<gene>
    <name evidence="6" type="ORF">C8F04DRAFT_1109416</name>
</gene>
<keyword evidence="7" id="KW-1185">Reference proteome</keyword>
<dbReference type="Pfam" id="PF01753">
    <property type="entry name" value="zf-MYND"/>
    <property type="match status" value="1"/>
</dbReference>
<name>A0AAD6SSV3_9AGAR</name>